<dbReference type="InterPro" id="IPR025737">
    <property type="entry name" value="FApF"/>
</dbReference>
<proteinExistence type="predicted"/>
<evidence type="ECO:0008006" key="4">
    <source>
        <dbReference type="Google" id="ProtNLM"/>
    </source>
</evidence>
<reference evidence="2 3" key="1">
    <citation type="submission" date="2014-02" db="EMBL/GenBank/DDBJ databases">
        <authorList>
            <person name="Young C.-C."/>
            <person name="Hameed A."/>
            <person name="Huang H.-C."/>
            <person name="Shahina M."/>
        </authorList>
    </citation>
    <scope>NUCLEOTIDE SEQUENCE [LARGE SCALE GENOMIC DNA]</scope>
    <source>
        <strain evidence="2 3">CC-SAMT-1</strain>
    </source>
</reference>
<evidence type="ECO:0000313" key="3">
    <source>
        <dbReference type="Proteomes" id="UP000032229"/>
    </source>
</evidence>
<dbReference type="AlphaFoldDB" id="A0A0C5WDJ7"/>
<dbReference type="STRING" id="1454006.AW14_12450"/>
<organism evidence="2 3">
    <name type="scientific">Siansivirga zeaxanthinifaciens CC-SAMT-1</name>
    <dbReference type="NCBI Taxonomy" id="1454006"/>
    <lineage>
        <taxon>Bacteria</taxon>
        <taxon>Pseudomonadati</taxon>
        <taxon>Bacteroidota</taxon>
        <taxon>Flavobacteriia</taxon>
        <taxon>Flavobacteriales</taxon>
        <taxon>Flavobacteriaceae</taxon>
        <taxon>Siansivirga</taxon>
    </lineage>
</organism>
<evidence type="ECO:0000313" key="2">
    <source>
        <dbReference type="EMBL" id="AJR04342.1"/>
    </source>
</evidence>
<dbReference type="Pfam" id="PF13557">
    <property type="entry name" value="Phenol_MetA_deg"/>
    <property type="match status" value="1"/>
</dbReference>
<evidence type="ECO:0000256" key="1">
    <source>
        <dbReference type="SAM" id="SignalP"/>
    </source>
</evidence>
<protein>
    <recommendedName>
        <fullName evidence="4">Transporter</fullName>
    </recommendedName>
</protein>
<dbReference type="PATRIC" id="fig|1454006.5.peg.2470"/>
<dbReference type="KEGG" id="sze:AW14_12450"/>
<dbReference type="OrthoDB" id="5450709at2"/>
<accession>A0A0C5WDJ7</accession>
<dbReference type="RefSeq" id="WP_044639055.1">
    <property type="nucleotide sequence ID" value="NZ_CP007202.1"/>
</dbReference>
<dbReference type="EMBL" id="CP007202">
    <property type="protein sequence ID" value="AJR04342.1"/>
    <property type="molecule type" value="Genomic_DNA"/>
</dbReference>
<feature type="signal peptide" evidence="1">
    <location>
        <begin position="1"/>
        <end position="22"/>
    </location>
</feature>
<dbReference type="HOGENOM" id="CLU_049139_0_0_10"/>
<sequence length="342" mass="38367">MYKKIMLPILGAILLCSNLAITQENQWNSARPDGHAPISVMGDHYHKKGEFMLSYSFMSMWMEDNLKSTDDISNEDIYQDFMVAPQKMHMHMHMHMLGLMYAPSNQVTLMVMGNYISNSMELKTRMGVNFITESNGLGDITVSSLIKIMNTNRQSLHGNFGISIPTGDIDQRDATPMMNDAKLAYPMQLGSGTWDPNLGLTYLGQSDKFSWGAQSMYKFRLGENSENYTFGNRFDLVGWGAIKISDYFSLSTSLSYFDIQKIDGFDADLNPMIMPLFNTDNSGRSQLDVGIGTNLFVPKGSLKNLRIGAEIKIPAYQKVNGIQMKNTLMATFGVQNTIGHKE</sequence>
<keyword evidence="1" id="KW-0732">Signal</keyword>
<dbReference type="Proteomes" id="UP000032229">
    <property type="component" value="Chromosome"/>
</dbReference>
<gene>
    <name evidence="2" type="ORF">AW14_12450</name>
</gene>
<keyword evidence="3" id="KW-1185">Reference proteome</keyword>
<name>A0A0C5WDJ7_9FLAO</name>
<feature type="chain" id="PRO_5002184263" description="Transporter" evidence="1">
    <location>
        <begin position="23"/>
        <end position="342"/>
    </location>
</feature>